<gene>
    <name evidence="2" type="ORF">LJD74_00785</name>
</gene>
<reference evidence="2" key="1">
    <citation type="submission" date="2021-10" db="EMBL/GenBank/DDBJ databases">
        <title>Collection of gut derived symbiotic bacterial strains cultured from healthy donors.</title>
        <authorList>
            <person name="Lin H."/>
            <person name="Littmann E."/>
            <person name="Kohout C."/>
            <person name="Pamer E.G."/>
        </authorList>
    </citation>
    <scope>NUCLEOTIDE SEQUENCE</scope>
    <source>
        <strain evidence="2">DFI.5.2</strain>
    </source>
</reference>
<name>A0AAW4VDI8_9FIRM</name>
<dbReference type="InterPro" id="IPR032465">
    <property type="entry name" value="ACMSD"/>
</dbReference>
<dbReference type="GO" id="GO:0019748">
    <property type="term" value="P:secondary metabolic process"/>
    <property type="evidence" value="ECO:0007669"/>
    <property type="project" value="TreeGrafter"/>
</dbReference>
<dbReference type="RefSeq" id="WP_117870983.1">
    <property type="nucleotide sequence ID" value="NZ_JAJDKQ010000001.1"/>
</dbReference>
<evidence type="ECO:0000256" key="1">
    <source>
        <dbReference type="ARBA" id="ARBA00023239"/>
    </source>
</evidence>
<dbReference type="GO" id="GO:0005737">
    <property type="term" value="C:cytoplasm"/>
    <property type="evidence" value="ECO:0007669"/>
    <property type="project" value="TreeGrafter"/>
</dbReference>
<dbReference type="PANTHER" id="PTHR21240">
    <property type="entry name" value="2-AMINO-3-CARBOXYLMUCONATE-6-SEMIALDEHYDE DECARBOXYLASE"/>
    <property type="match status" value="1"/>
</dbReference>
<dbReference type="EMBL" id="JAJDKQ010000001">
    <property type="protein sequence ID" value="MCB8560539.1"/>
    <property type="molecule type" value="Genomic_DNA"/>
</dbReference>
<proteinExistence type="predicted"/>
<dbReference type="GO" id="GO:0016831">
    <property type="term" value="F:carboxy-lyase activity"/>
    <property type="evidence" value="ECO:0007669"/>
    <property type="project" value="InterPro"/>
</dbReference>
<dbReference type="SUPFAM" id="SSF51556">
    <property type="entry name" value="Metallo-dependent hydrolases"/>
    <property type="match status" value="1"/>
</dbReference>
<organism evidence="2 3">
    <name type="scientific">Faecalibacillus intestinalis</name>
    <dbReference type="NCBI Taxonomy" id="1982626"/>
    <lineage>
        <taxon>Bacteria</taxon>
        <taxon>Bacillati</taxon>
        <taxon>Bacillota</taxon>
        <taxon>Erysipelotrichia</taxon>
        <taxon>Erysipelotrichales</taxon>
        <taxon>Coprobacillaceae</taxon>
        <taxon>Faecalibacillus</taxon>
    </lineage>
</organism>
<evidence type="ECO:0000313" key="3">
    <source>
        <dbReference type="Proteomes" id="UP001197827"/>
    </source>
</evidence>
<accession>A0AAW4VDI8</accession>
<evidence type="ECO:0000313" key="2">
    <source>
        <dbReference type="EMBL" id="MCB8560539.1"/>
    </source>
</evidence>
<dbReference type="AlphaFoldDB" id="A0AAW4VDI8"/>
<dbReference type="PANTHER" id="PTHR21240:SF28">
    <property type="entry name" value="ISO-OROTATE DECARBOXYLASE (EUROFUNG)"/>
    <property type="match status" value="1"/>
</dbReference>
<comment type="caution">
    <text evidence="2">The sequence shown here is derived from an EMBL/GenBank/DDBJ whole genome shotgun (WGS) entry which is preliminary data.</text>
</comment>
<sequence length="136" mass="15527">MNFPSNSQELYLGDVKLESLLEELNKRHAICNIHPHRSKPINENIFTAGPVPLFEFIANTTRAVLNLIGNDVILRYPNITWIIPHCGPFLPNIYEKFMGMSKILIPQKMIKEVDVEASFKKLYFDIAGNPAPHLLK</sequence>
<protein>
    <submittedName>
        <fullName evidence="2">Amidohydrolase</fullName>
    </submittedName>
</protein>
<dbReference type="InterPro" id="IPR032466">
    <property type="entry name" value="Metal_Hydrolase"/>
</dbReference>
<dbReference type="Proteomes" id="UP001197827">
    <property type="component" value="Unassembled WGS sequence"/>
</dbReference>
<dbReference type="Gene3D" id="3.20.20.140">
    <property type="entry name" value="Metal-dependent hydrolases"/>
    <property type="match status" value="1"/>
</dbReference>
<keyword evidence="1" id="KW-0456">Lyase</keyword>